<evidence type="ECO:0000259" key="9">
    <source>
        <dbReference type="Pfam" id="PF02397"/>
    </source>
</evidence>
<dbReference type="Proteomes" id="UP000547674">
    <property type="component" value="Unassembled WGS sequence"/>
</dbReference>
<dbReference type="Gene3D" id="3.40.50.720">
    <property type="entry name" value="NAD(P)-binding Rossmann-like Domain"/>
    <property type="match status" value="1"/>
</dbReference>
<dbReference type="AlphaFoldDB" id="A0A7Y2H2G1"/>
<dbReference type="PANTHER" id="PTHR30576">
    <property type="entry name" value="COLANIC BIOSYNTHESIS UDP-GLUCOSE LIPID CARRIER TRANSFERASE"/>
    <property type="match status" value="1"/>
</dbReference>
<comment type="subcellular location">
    <subcellularLocation>
        <location evidence="1">Membrane</location>
        <topology evidence="1">Multi-pass membrane protein</topology>
    </subcellularLocation>
</comment>
<feature type="transmembrane region" description="Helical" evidence="8">
    <location>
        <begin position="132"/>
        <end position="154"/>
    </location>
</feature>
<gene>
    <name evidence="10" type="ORF">HKN21_09415</name>
</gene>
<evidence type="ECO:0000256" key="5">
    <source>
        <dbReference type="ARBA" id="ARBA00022989"/>
    </source>
</evidence>
<dbReference type="EMBL" id="JABDJR010000373">
    <property type="protein sequence ID" value="NNF06966.1"/>
    <property type="molecule type" value="Genomic_DNA"/>
</dbReference>
<keyword evidence="6 8" id="KW-0472">Membrane</keyword>
<protein>
    <submittedName>
        <fullName evidence="10">Sugar transferase</fullName>
    </submittedName>
</protein>
<sequence length="507" mass="56264">MTRHVSGSQKSAPYFSPEHDHPALPPVPSGPISTGLAFTDALWIGLAFLASYAFRDPVAFQNTLPRLLLVALVVAAGGFLIAAAHGLHEPRVAASRSRIGSRLFTTWFWLTGTLVLVLFLSKAGAPLRSRSALTLFLVLGFGGMALLRSAWGLWLNRRYGPSLRGARVIVGTGSLARRLAKATQQQGKYAPRLVGFLDDAPPEKKSASGEEGESQSIPYLGDLSVIPKLASENRITQVLVAREDLSRGHLVRLAHSWMRDGLSVTLASNVFEIMVAKTSGELLGGVPLIELQRSHQRGLFRVGKRVFDATLSVAGGLFLLPFLLLIAGAIKLSSPGPVLYRQERVGENGRRFIMLKFRSMVQDNDDARHREYVEALMRGTAVTQTKEGQRIYKLVDDPRITSLGKFLRRTSLDELPQLWNVIRGDMSLVGPRPCLPYEWELYEDWQRHRLDVYPGITGLWQVAGRSRVSFEDMVLLDLHYIANWSLWGDLKLLLRTIPVVLRREGGH</sequence>
<dbReference type="GO" id="GO:0016780">
    <property type="term" value="F:phosphotransferase activity, for other substituted phosphate groups"/>
    <property type="evidence" value="ECO:0007669"/>
    <property type="project" value="TreeGrafter"/>
</dbReference>
<feature type="transmembrane region" description="Helical" evidence="8">
    <location>
        <begin position="66"/>
        <end position="87"/>
    </location>
</feature>
<evidence type="ECO:0000313" key="11">
    <source>
        <dbReference type="Proteomes" id="UP000547674"/>
    </source>
</evidence>
<evidence type="ECO:0000313" key="10">
    <source>
        <dbReference type="EMBL" id="NNF06966.1"/>
    </source>
</evidence>
<accession>A0A7Y2H2G1</accession>
<organism evidence="10 11">
    <name type="scientific">Eiseniibacteriota bacterium</name>
    <dbReference type="NCBI Taxonomy" id="2212470"/>
    <lineage>
        <taxon>Bacteria</taxon>
        <taxon>Candidatus Eiseniibacteriota</taxon>
    </lineage>
</organism>
<evidence type="ECO:0000256" key="2">
    <source>
        <dbReference type="ARBA" id="ARBA00006464"/>
    </source>
</evidence>
<keyword evidence="5 8" id="KW-1133">Transmembrane helix</keyword>
<dbReference type="InterPro" id="IPR003362">
    <property type="entry name" value="Bact_transf"/>
</dbReference>
<evidence type="ECO:0000256" key="7">
    <source>
        <dbReference type="SAM" id="MobiDB-lite"/>
    </source>
</evidence>
<feature type="compositionally biased region" description="Polar residues" evidence="7">
    <location>
        <begin position="1"/>
        <end position="11"/>
    </location>
</feature>
<keyword evidence="3 10" id="KW-0808">Transferase</keyword>
<proteinExistence type="inferred from homology"/>
<feature type="transmembrane region" description="Helical" evidence="8">
    <location>
        <begin position="99"/>
        <end position="120"/>
    </location>
</feature>
<name>A0A7Y2H2G1_UNCEI</name>
<evidence type="ECO:0000256" key="1">
    <source>
        <dbReference type="ARBA" id="ARBA00004141"/>
    </source>
</evidence>
<feature type="domain" description="Bacterial sugar transferase" evidence="9">
    <location>
        <begin position="304"/>
        <end position="501"/>
    </location>
</feature>
<dbReference type="Pfam" id="PF02397">
    <property type="entry name" value="Bac_transf"/>
    <property type="match status" value="1"/>
</dbReference>
<evidence type="ECO:0000256" key="6">
    <source>
        <dbReference type="ARBA" id="ARBA00023136"/>
    </source>
</evidence>
<dbReference type="GO" id="GO:0016020">
    <property type="term" value="C:membrane"/>
    <property type="evidence" value="ECO:0007669"/>
    <property type="project" value="UniProtKB-SubCell"/>
</dbReference>
<keyword evidence="4 8" id="KW-0812">Transmembrane</keyword>
<evidence type="ECO:0000256" key="4">
    <source>
        <dbReference type="ARBA" id="ARBA00022692"/>
    </source>
</evidence>
<reference evidence="10 11" key="1">
    <citation type="submission" date="2020-03" db="EMBL/GenBank/DDBJ databases">
        <title>Metabolic flexibility allows generalist bacteria to become dominant in a frequently disturbed ecosystem.</title>
        <authorList>
            <person name="Chen Y.-J."/>
            <person name="Leung P.M."/>
            <person name="Bay S.K."/>
            <person name="Hugenholtz P."/>
            <person name="Kessler A.J."/>
            <person name="Shelley G."/>
            <person name="Waite D.W."/>
            <person name="Cook P.L."/>
            <person name="Greening C."/>
        </authorList>
    </citation>
    <scope>NUCLEOTIDE SEQUENCE [LARGE SCALE GENOMIC DNA]</scope>
    <source>
        <strain evidence="10">SS_bin_28</strain>
    </source>
</reference>
<dbReference type="PANTHER" id="PTHR30576:SF10">
    <property type="entry name" value="SLL5057 PROTEIN"/>
    <property type="match status" value="1"/>
</dbReference>
<feature type="region of interest" description="Disordered" evidence="7">
    <location>
        <begin position="1"/>
        <end position="21"/>
    </location>
</feature>
<evidence type="ECO:0000256" key="3">
    <source>
        <dbReference type="ARBA" id="ARBA00022679"/>
    </source>
</evidence>
<comment type="caution">
    <text evidence="10">The sequence shown here is derived from an EMBL/GenBank/DDBJ whole genome shotgun (WGS) entry which is preliminary data.</text>
</comment>
<dbReference type="InterPro" id="IPR017475">
    <property type="entry name" value="EPS_sugar_tfrase"/>
</dbReference>
<evidence type="ECO:0000256" key="8">
    <source>
        <dbReference type="SAM" id="Phobius"/>
    </source>
</evidence>
<comment type="similarity">
    <text evidence="2">Belongs to the bacterial sugar transferase family.</text>
</comment>
<dbReference type="Pfam" id="PF13727">
    <property type="entry name" value="CoA_binding_3"/>
    <property type="match status" value="1"/>
</dbReference>
<dbReference type="NCBIfam" id="TIGR03025">
    <property type="entry name" value="EPS_sugtrans"/>
    <property type="match status" value="1"/>
</dbReference>
<feature type="transmembrane region" description="Helical" evidence="8">
    <location>
        <begin position="35"/>
        <end position="54"/>
    </location>
</feature>